<proteinExistence type="predicted"/>
<reference evidence="2 3" key="1">
    <citation type="submission" date="2019-09" db="EMBL/GenBank/DDBJ databases">
        <title>The hologenome of the rock-dwelling lichen Lasallia pustulata.</title>
        <authorList>
            <person name="Greshake Tzovaras B."/>
            <person name="Segers F."/>
            <person name="Bicker A."/>
            <person name="Dal Grande F."/>
            <person name="Otte J."/>
            <person name="Hankeln T."/>
            <person name="Schmitt I."/>
            <person name="Ebersberger I."/>
        </authorList>
    </citation>
    <scope>NUCLEOTIDE SEQUENCE [LARGE SCALE GENOMIC DNA]</scope>
    <source>
        <strain evidence="2">A1-1</strain>
    </source>
</reference>
<gene>
    <name evidence="2" type="ORF">FRX48_06022</name>
</gene>
<protein>
    <submittedName>
        <fullName evidence="2">Uncharacterized protein</fullName>
    </submittedName>
</protein>
<comment type="caution">
    <text evidence="2">The sequence shown here is derived from an EMBL/GenBank/DDBJ whole genome shotgun (WGS) entry which is preliminary data.</text>
</comment>
<dbReference type="AlphaFoldDB" id="A0A5M8PNT2"/>
<feature type="compositionally biased region" description="Pro residues" evidence="1">
    <location>
        <begin position="29"/>
        <end position="40"/>
    </location>
</feature>
<dbReference type="OrthoDB" id="5876637at2759"/>
<feature type="region of interest" description="Disordered" evidence="1">
    <location>
        <begin position="150"/>
        <end position="235"/>
    </location>
</feature>
<accession>A0A5M8PNT2</accession>
<evidence type="ECO:0000313" key="2">
    <source>
        <dbReference type="EMBL" id="KAA6410600.1"/>
    </source>
</evidence>
<feature type="compositionally biased region" description="Basic residues" evidence="1">
    <location>
        <begin position="212"/>
        <end position="223"/>
    </location>
</feature>
<dbReference type="PANTHER" id="PTHR40644">
    <property type="entry name" value="UPF0653 PROTEIN C607.02C"/>
    <property type="match status" value="1"/>
</dbReference>
<feature type="compositionally biased region" description="Low complexity" evidence="1">
    <location>
        <begin position="97"/>
        <end position="118"/>
    </location>
</feature>
<feature type="compositionally biased region" description="Polar residues" evidence="1">
    <location>
        <begin position="12"/>
        <end position="24"/>
    </location>
</feature>
<evidence type="ECO:0000256" key="1">
    <source>
        <dbReference type="SAM" id="MobiDB-lite"/>
    </source>
</evidence>
<dbReference type="PANTHER" id="PTHR40644:SF1">
    <property type="entry name" value="UPF0653 PROTEIN C607.02C"/>
    <property type="match status" value="1"/>
</dbReference>
<dbReference type="EMBL" id="VXIT01000009">
    <property type="protein sequence ID" value="KAA6410600.1"/>
    <property type="molecule type" value="Genomic_DNA"/>
</dbReference>
<feature type="region of interest" description="Disordered" evidence="1">
    <location>
        <begin position="1"/>
        <end position="124"/>
    </location>
</feature>
<organism evidence="2 3">
    <name type="scientific">Lasallia pustulata</name>
    <dbReference type="NCBI Taxonomy" id="136370"/>
    <lineage>
        <taxon>Eukaryota</taxon>
        <taxon>Fungi</taxon>
        <taxon>Dikarya</taxon>
        <taxon>Ascomycota</taxon>
        <taxon>Pezizomycotina</taxon>
        <taxon>Lecanoromycetes</taxon>
        <taxon>OSLEUM clade</taxon>
        <taxon>Umbilicariomycetidae</taxon>
        <taxon>Umbilicariales</taxon>
        <taxon>Umbilicariaceae</taxon>
        <taxon>Lasallia</taxon>
    </lineage>
</organism>
<feature type="compositionally biased region" description="Basic and acidic residues" evidence="1">
    <location>
        <begin position="154"/>
        <end position="190"/>
    </location>
</feature>
<name>A0A5M8PNT2_9LECA</name>
<sequence>MPHKHKRDKSQNKTTSDLPPTTLAQPLPVTKPPKPIPKPSHPSSKTPASNRKRPRDATDDTPRAFARLMAFHTTGLKPRSGLDDGVRPTKKKRKLGTNPTTTTTTTTTTSSTNPSTTTIPKILPGERLSDFSARVNAALPIAGLISKGHNLEGVPERKTKTEKRMQRLQAEWREAEARRRERDEEARDEAFADGSGDGGRVGDAGAAGKRAGMAKKRGRKRKGSGGVDGDADDDDPWAVVAAKRNEEAQGGGRGLVGLHDVVLAPPRFSKPLMERFRVRDGAGVEVGDVPAGAGSLRRREELGVVRRGVVEGYRLLRGGERGKSGDEVVGRGGGVSLVGDFLWVEGGMSG</sequence>
<dbReference type="Proteomes" id="UP000324767">
    <property type="component" value="Unassembled WGS sequence"/>
</dbReference>
<evidence type="ECO:0000313" key="3">
    <source>
        <dbReference type="Proteomes" id="UP000324767"/>
    </source>
</evidence>